<reference evidence="6" key="2">
    <citation type="submission" date="2016-08" db="EMBL/GenBank/DDBJ databases">
        <authorList>
            <person name="Seilhamer J.J."/>
        </authorList>
    </citation>
    <scope>NUCLEOTIDE SEQUENCE [LARGE SCALE GENOMIC DNA]</scope>
    <source>
        <strain evidence="6">SA1</strain>
        <plasmid evidence="6">pSA1</plasmid>
    </source>
</reference>
<protein>
    <recommendedName>
        <fullName evidence="4">Molybdopterin molybdenumtransferase</fullName>
        <ecNumber evidence="4">2.10.1.1</ecNumber>
    </recommendedName>
</protein>
<dbReference type="Gene3D" id="3.90.105.10">
    <property type="entry name" value="Molybdopterin biosynthesis moea protein, domain 2"/>
    <property type="match status" value="1"/>
</dbReference>
<comment type="function">
    <text evidence="1 4">Catalyzes the insertion of molybdate into adenylated molybdopterin with the concomitant release of AMP.</text>
</comment>
<dbReference type="InterPro" id="IPR036135">
    <property type="entry name" value="MoeA_linker/N_sf"/>
</dbReference>
<dbReference type="Proteomes" id="UP000024329">
    <property type="component" value="Unassembled WGS sequence"/>
</dbReference>
<dbReference type="UniPathway" id="UPA00344"/>
<name>A0A031K1I1_9SPHN</name>
<keyword evidence="9" id="KW-1185">Reference proteome</keyword>
<dbReference type="AlphaFoldDB" id="A0A031K1I1"/>
<organism evidence="7 8">
    <name type="scientific">Novosphingobium resinovorum</name>
    <dbReference type="NCBI Taxonomy" id="158500"/>
    <lineage>
        <taxon>Bacteria</taxon>
        <taxon>Pseudomonadati</taxon>
        <taxon>Pseudomonadota</taxon>
        <taxon>Alphaproteobacteria</taxon>
        <taxon>Sphingomonadales</taxon>
        <taxon>Sphingomonadaceae</taxon>
        <taxon>Novosphingobium</taxon>
    </lineage>
</organism>
<comment type="pathway">
    <text evidence="4">Cofactor biosynthesis; molybdopterin biosynthesis.</text>
</comment>
<evidence type="ECO:0000313" key="8">
    <source>
        <dbReference type="Proteomes" id="UP000024329"/>
    </source>
</evidence>
<keyword evidence="4 6" id="KW-0808">Transferase</keyword>
<keyword evidence="6" id="KW-0614">Plasmid</keyword>
<dbReference type="Pfam" id="PF00994">
    <property type="entry name" value="MoCF_biosynth"/>
    <property type="match status" value="1"/>
</dbReference>
<evidence type="ECO:0000256" key="1">
    <source>
        <dbReference type="ARBA" id="ARBA00002901"/>
    </source>
</evidence>
<dbReference type="GO" id="GO:0046872">
    <property type="term" value="F:metal ion binding"/>
    <property type="evidence" value="ECO:0007669"/>
    <property type="project" value="UniProtKB-UniRule"/>
</dbReference>
<keyword evidence="4" id="KW-0479">Metal-binding</keyword>
<keyword evidence="4" id="KW-0501">Molybdenum cofactor biosynthesis</keyword>
<dbReference type="SMART" id="SM00852">
    <property type="entry name" value="MoCF_biosynth"/>
    <property type="match status" value="1"/>
</dbReference>
<dbReference type="InterPro" id="IPR001453">
    <property type="entry name" value="MoaB/Mog_dom"/>
</dbReference>
<reference evidence="9" key="3">
    <citation type="journal article" date="2017" name="J. Biotechnol.">
        <title>Complete genome sequence of Novosphingobium resinovorum SA1, a versatile xenobiotic-degrading bacterium capable of utilizing sulfanilic acid.</title>
        <authorList>
            <person name="Hegedus B."/>
            <person name="Kos P.B."/>
            <person name="Balint B."/>
            <person name="Maroti G."/>
            <person name="Gan H.M."/>
            <person name="Perei K."/>
            <person name="Rakhely G."/>
        </authorList>
    </citation>
    <scope>NUCLEOTIDE SEQUENCE [LARGE SCALE GENOMIC DNA]</scope>
    <source>
        <strain evidence="9">SA1</strain>
    </source>
</reference>
<geneLocation type="plasmid" evidence="6 9">
    <name>pSA1</name>
</geneLocation>
<proteinExistence type="inferred from homology"/>
<dbReference type="SUPFAM" id="SSF63882">
    <property type="entry name" value="MoeA N-terminal region -like"/>
    <property type="match status" value="1"/>
</dbReference>
<evidence type="ECO:0000256" key="4">
    <source>
        <dbReference type="RuleBase" id="RU365090"/>
    </source>
</evidence>
<dbReference type="EMBL" id="CP017076">
    <property type="protein sequence ID" value="AOR78943.1"/>
    <property type="molecule type" value="Genomic_DNA"/>
</dbReference>
<evidence type="ECO:0000313" key="7">
    <source>
        <dbReference type="EMBL" id="EZP82873.1"/>
    </source>
</evidence>
<dbReference type="EC" id="2.10.1.1" evidence="4"/>
<keyword evidence="4" id="KW-0500">Molybdenum</keyword>
<dbReference type="Gene3D" id="3.40.980.10">
    <property type="entry name" value="MoaB/Mog-like domain"/>
    <property type="match status" value="1"/>
</dbReference>
<dbReference type="RefSeq" id="WP_036525182.1">
    <property type="nucleotide sequence ID" value="NZ_CP017076.1"/>
</dbReference>
<evidence type="ECO:0000259" key="5">
    <source>
        <dbReference type="SMART" id="SM00852"/>
    </source>
</evidence>
<dbReference type="KEGG" id="nre:BES08_18745"/>
<comment type="catalytic activity">
    <reaction evidence="3">
        <text>adenylyl-molybdopterin + molybdate = Mo-molybdopterin + AMP + H(+)</text>
        <dbReference type="Rhea" id="RHEA:35047"/>
        <dbReference type="ChEBI" id="CHEBI:15378"/>
        <dbReference type="ChEBI" id="CHEBI:36264"/>
        <dbReference type="ChEBI" id="CHEBI:62727"/>
        <dbReference type="ChEBI" id="CHEBI:71302"/>
        <dbReference type="ChEBI" id="CHEBI:456215"/>
        <dbReference type="EC" id="2.10.1.1"/>
    </reaction>
</comment>
<dbReference type="OrthoDB" id="9804758at2"/>
<keyword evidence="4" id="KW-0460">Magnesium</keyword>
<dbReference type="GO" id="GO:0061599">
    <property type="term" value="F:molybdopterin molybdotransferase activity"/>
    <property type="evidence" value="ECO:0007669"/>
    <property type="project" value="UniProtKB-UniRule"/>
</dbReference>
<evidence type="ECO:0000256" key="3">
    <source>
        <dbReference type="ARBA" id="ARBA00047317"/>
    </source>
</evidence>
<dbReference type="CDD" id="cd00887">
    <property type="entry name" value="MoeA"/>
    <property type="match status" value="1"/>
</dbReference>
<gene>
    <name evidence="6" type="ORF">BES08_18745</name>
    <name evidence="7" type="ORF">BV97_01797</name>
</gene>
<dbReference type="Gene3D" id="2.170.190.11">
    <property type="entry name" value="Molybdopterin biosynthesis moea protein, domain 3"/>
    <property type="match status" value="1"/>
</dbReference>
<dbReference type="InterPro" id="IPR036688">
    <property type="entry name" value="MoeA_C_domain_IV_sf"/>
</dbReference>
<feature type="domain" description="MoaB/Mog" evidence="5">
    <location>
        <begin position="185"/>
        <end position="324"/>
    </location>
</feature>
<evidence type="ECO:0000313" key="6">
    <source>
        <dbReference type="EMBL" id="AOR78943.1"/>
    </source>
</evidence>
<comment type="similarity">
    <text evidence="2 4">Belongs to the MoeA family.</text>
</comment>
<dbReference type="EMBL" id="JFYZ01000005">
    <property type="protein sequence ID" value="EZP82873.1"/>
    <property type="molecule type" value="Genomic_DNA"/>
</dbReference>
<sequence>MATAPELPCHAAATFDDAQAIVRQSCAPLGVEWVPLAKAGRRTLAGDAIAQIDSPRRDSAAMDGFAVRSEDFAGDFTRFVLQGESVAGGSQPLPLRPGAAMRISTGAPIPLGADRVVMREHARLDGKEVILPRTSGKPHVRPRASDFAKGTALLPAGSRIGPRAMVVAAAADIAKLPVWRQPRLRVMVNGDELVVPGNAAPDVDTIPDSLSEALLLMARQWGAKPLGTLRSMDRVEDLRAAAMAAMDGTDLIVVAGGASHGHRDLARRALMPLGLRMAFAGVAMKPGKPLWYGRIGRTHVLGLPGNPTAALTTARLFLAPMICALSGAGFDQALQWSEHRLLHDAPGRSDRDQFLCAAGDNAGDGVAIIERQEASAQMLLARADLLVERRAHAVPAVAGSRVRCLRF</sequence>
<dbReference type="InterPro" id="IPR005110">
    <property type="entry name" value="MoeA_linker/N"/>
</dbReference>
<comment type="cofactor">
    <cofactor evidence="4">
        <name>Mg(2+)</name>
        <dbReference type="ChEBI" id="CHEBI:18420"/>
    </cofactor>
</comment>
<accession>A0A031K1I1</accession>
<dbReference type="eggNOG" id="COG0303">
    <property type="taxonomic scope" value="Bacteria"/>
</dbReference>
<evidence type="ECO:0000256" key="2">
    <source>
        <dbReference type="ARBA" id="ARBA00010763"/>
    </source>
</evidence>
<dbReference type="SUPFAM" id="SSF53218">
    <property type="entry name" value="Molybdenum cofactor biosynthesis proteins"/>
    <property type="match status" value="1"/>
</dbReference>
<dbReference type="GO" id="GO:0005829">
    <property type="term" value="C:cytosol"/>
    <property type="evidence" value="ECO:0007669"/>
    <property type="project" value="TreeGrafter"/>
</dbReference>
<dbReference type="PANTHER" id="PTHR10192">
    <property type="entry name" value="MOLYBDOPTERIN BIOSYNTHESIS PROTEIN"/>
    <property type="match status" value="1"/>
</dbReference>
<dbReference type="GO" id="GO:0006777">
    <property type="term" value="P:Mo-molybdopterin cofactor biosynthetic process"/>
    <property type="evidence" value="ECO:0007669"/>
    <property type="project" value="UniProtKB-UniRule"/>
</dbReference>
<dbReference type="InterPro" id="IPR036425">
    <property type="entry name" value="MoaB/Mog-like_dom_sf"/>
</dbReference>
<dbReference type="Gene3D" id="2.40.340.10">
    <property type="entry name" value="MoeA, C-terminal, domain IV"/>
    <property type="match status" value="1"/>
</dbReference>
<dbReference type="PATRIC" id="fig|158500.4.peg.1843"/>
<dbReference type="Pfam" id="PF03453">
    <property type="entry name" value="MoeA_N"/>
    <property type="match status" value="1"/>
</dbReference>
<reference evidence="7 8" key="1">
    <citation type="submission" date="2014-03" db="EMBL/GenBank/DDBJ databases">
        <title>Whole genome sequence of Novosphingobium resinovorum KF1.</title>
        <authorList>
            <person name="Gan H.M."/>
            <person name="Gan H.Y."/>
            <person name="Chew T.H."/>
            <person name="Savka M.A."/>
        </authorList>
    </citation>
    <scope>NUCLEOTIDE SEQUENCE [LARGE SCALE GENOMIC DNA]</scope>
    <source>
        <strain evidence="7 8">KF1</strain>
    </source>
</reference>
<evidence type="ECO:0000313" key="9">
    <source>
        <dbReference type="Proteomes" id="UP000094626"/>
    </source>
</evidence>
<dbReference type="InterPro" id="IPR038987">
    <property type="entry name" value="MoeA-like"/>
</dbReference>
<dbReference type="PANTHER" id="PTHR10192:SF5">
    <property type="entry name" value="GEPHYRIN"/>
    <property type="match status" value="1"/>
</dbReference>
<dbReference type="Proteomes" id="UP000094626">
    <property type="component" value="Plasmid pSA1"/>
</dbReference>